<dbReference type="PANTHER" id="PTHR43566">
    <property type="entry name" value="CONSERVED PROTEIN"/>
    <property type="match status" value="1"/>
</dbReference>
<reference evidence="2" key="1">
    <citation type="submission" date="2017-02" db="EMBL/GenBank/DDBJ databases">
        <authorList>
            <person name="Regsiter A."/>
            <person name="William W."/>
        </authorList>
    </citation>
    <scope>NUCLEOTIDE SEQUENCE</scope>
    <source>
        <strain evidence="2">BdmA 4</strain>
    </source>
</reference>
<feature type="domain" description="AAA+ ATPase" evidence="1">
    <location>
        <begin position="18"/>
        <end position="138"/>
    </location>
</feature>
<protein>
    <recommendedName>
        <fullName evidence="1">AAA+ ATPase domain-containing protein</fullName>
    </recommendedName>
</protein>
<sequence>MQWIKRFYESDPSALFKKGKVVILYGARRVGKTMLMEKLLAGTEGKIFKGSGDDFELVAILASRKTETYRLFFSPYDVIFIDEAQYVPDIGACAKLLIDIFPEKSVILTGSSAFNLSQTASEPLTGRSIQRFLFPVSLMELKLERTDFQIFQDIESYLIFGMYPEVLSLDNAPENTEYLVNLRNSYLFKDILALEHIRNSQKLQDIVRLLAFQIGNEVSLNEIAVKTGLSKNTVERYLDLLEKAFVIKKIGAFSRNLRNEISKSAKYYFWDTGIRNAVINDFRPIELRNDLGALWENFVVMELMKKYEYQRRYASFYFWRTYDQKELDLVVDENGRLSGYEIKWRDDKAKIPHLWIETYKGHTEVITKENLLKIMSEEAKAE</sequence>
<dbReference type="SMART" id="SM00382">
    <property type="entry name" value="AAA"/>
    <property type="match status" value="1"/>
</dbReference>
<dbReference type="InterPro" id="IPR025420">
    <property type="entry name" value="DUF4143"/>
</dbReference>
<evidence type="ECO:0000313" key="2">
    <source>
        <dbReference type="EMBL" id="SLM18005.1"/>
    </source>
</evidence>
<dbReference type="SUPFAM" id="SSF52540">
    <property type="entry name" value="P-loop containing nucleoside triphosphate hydrolases"/>
    <property type="match status" value="1"/>
</dbReference>
<dbReference type="InterPro" id="IPR027417">
    <property type="entry name" value="P-loop_NTPase"/>
</dbReference>
<dbReference type="EMBL" id="FWDO01000004">
    <property type="protein sequence ID" value="SLM18005.1"/>
    <property type="molecule type" value="Genomic_DNA"/>
</dbReference>
<organism evidence="2">
    <name type="scientific">uncultured spirochete</name>
    <dbReference type="NCBI Taxonomy" id="156406"/>
    <lineage>
        <taxon>Bacteria</taxon>
        <taxon>Pseudomonadati</taxon>
        <taxon>Spirochaetota</taxon>
        <taxon>Spirochaetia</taxon>
        <taxon>Spirochaetales</taxon>
        <taxon>environmental samples</taxon>
    </lineage>
</organism>
<evidence type="ECO:0000259" key="1">
    <source>
        <dbReference type="SMART" id="SM00382"/>
    </source>
</evidence>
<accession>A0A3P3XP24</accession>
<dbReference type="Pfam" id="PF13635">
    <property type="entry name" value="DUF4143"/>
    <property type="match status" value="1"/>
</dbReference>
<dbReference type="PANTHER" id="PTHR43566:SF1">
    <property type="entry name" value="AAA+ ATPASE DOMAIN-CONTAINING PROTEIN"/>
    <property type="match status" value="1"/>
</dbReference>
<dbReference type="AlphaFoldDB" id="A0A3P3XP24"/>
<dbReference type="InterPro" id="IPR041682">
    <property type="entry name" value="AAA_14"/>
</dbReference>
<dbReference type="Pfam" id="PF13173">
    <property type="entry name" value="AAA_14"/>
    <property type="match status" value="1"/>
</dbReference>
<name>A0A3P3XP24_9SPIR</name>
<gene>
    <name evidence="2" type="ORF">SPIRO4BDMA_40577</name>
</gene>
<proteinExistence type="predicted"/>
<dbReference type="InterPro" id="IPR003593">
    <property type="entry name" value="AAA+_ATPase"/>
</dbReference>